<sequence>MAARIKDINTFIQVVRRDLINHGFQPAEGLKEKLQSMIAEKIEKGSEAKTEK</sequence>
<reference evidence="1" key="1">
    <citation type="journal article" date="2014" name="Front. Microbiol.">
        <title>High frequency of phylogenetically diverse reductive dehalogenase-homologous genes in deep subseafloor sedimentary metagenomes.</title>
        <authorList>
            <person name="Kawai M."/>
            <person name="Futagami T."/>
            <person name="Toyoda A."/>
            <person name="Takaki Y."/>
            <person name="Nishi S."/>
            <person name="Hori S."/>
            <person name="Arai W."/>
            <person name="Tsubouchi T."/>
            <person name="Morono Y."/>
            <person name="Uchiyama I."/>
            <person name="Ito T."/>
            <person name="Fujiyama A."/>
            <person name="Inagaki F."/>
            <person name="Takami H."/>
        </authorList>
    </citation>
    <scope>NUCLEOTIDE SEQUENCE</scope>
    <source>
        <strain evidence="1">Expedition CK06-06</strain>
    </source>
</reference>
<name>X0WBE3_9ZZZZ</name>
<dbReference type="AlphaFoldDB" id="X0WBE3"/>
<gene>
    <name evidence="1" type="ORF">S01H1_58555</name>
</gene>
<dbReference type="EMBL" id="BARS01038254">
    <property type="protein sequence ID" value="GAG20522.1"/>
    <property type="molecule type" value="Genomic_DNA"/>
</dbReference>
<proteinExistence type="predicted"/>
<accession>X0WBE3</accession>
<comment type="caution">
    <text evidence="1">The sequence shown here is derived from an EMBL/GenBank/DDBJ whole genome shotgun (WGS) entry which is preliminary data.</text>
</comment>
<evidence type="ECO:0000313" key="1">
    <source>
        <dbReference type="EMBL" id="GAG20522.1"/>
    </source>
</evidence>
<organism evidence="1">
    <name type="scientific">marine sediment metagenome</name>
    <dbReference type="NCBI Taxonomy" id="412755"/>
    <lineage>
        <taxon>unclassified sequences</taxon>
        <taxon>metagenomes</taxon>
        <taxon>ecological metagenomes</taxon>
    </lineage>
</organism>
<protein>
    <submittedName>
        <fullName evidence="1">Uncharacterized protein</fullName>
    </submittedName>
</protein>